<dbReference type="RefSeq" id="XP_661682.1">
    <property type="nucleotide sequence ID" value="XM_656590.1"/>
</dbReference>
<dbReference type="VEuPathDB" id="FungiDB:AN4078"/>
<reference evidence="3" key="1">
    <citation type="journal article" date="2005" name="Nature">
        <title>Sequencing of Aspergillus nidulans and comparative analysis with A. fumigatus and A. oryzae.</title>
        <authorList>
            <person name="Galagan J.E."/>
            <person name="Calvo S.E."/>
            <person name="Cuomo C."/>
            <person name="Ma L.J."/>
            <person name="Wortman J.R."/>
            <person name="Batzoglou S."/>
            <person name="Lee S.I."/>
            <person name="Basturkmen M."/>
            <person name="Spevak C.C."/>
            <person name="Clutterbuck J."/>
            <person name="Kapitonov V."/>
            <person name="Jurka J."/>
            <person name="Scazzocchio C."/>
            <person name="Farman M."/>
            <person name="Butler J."/>
            <person name="Purcell S."/>
            <person name="Harris S."/>
            <person name="Braus G.H."/>
            <person name="Draht O."/>
            <person name="Busch S."/>
            <person name="D'Enfert C."/>
            <person name="Bouchier C."/>
            <person name="Goldman G.H."/>
            <person name="Bell-Pedersen D."/>
            <person name="Griffiths-Jones S."/>
            <person name="Doonan J.H."/>
            <person name="Yu J."/>
            <person name="Vienken K."/>
            <person name="Pain A."/>
            <person name="Freitag M."/>
            <person name="Selker E.U."/>
            <person name="Archer D.B."/>
            <person name="Penalva M.A."/>
            <person name="Oakley B.R."/>
            <person name="Momany M."/>
            <person name="Tanaka T."/>
            <person name="Kumagai T."/>
            <person name="Asai K."/>
            <person name="Machida M."/>
            <person name="Nierman W.C."/>
            <person name="Denning D.W."/>
            <person name="Caddick M."/>
            <person name="Hynes M."/>
            <person name="Paoletti M."/>
            <person name="Fischer R."/>
            <person name="Miller B."/>
            <person name="Dyer P."/>
            <person name="Sachs M.S."/>
            <person name="Osmani S.A."/>
            <person name="Birren B.W."/>
        </authorList>
    </citation>
    <scope>NUCLEOTIDE SEQUENCE [LARGE SCALE GENOMIC DNA]</scope>
    <source>
        <strain evidence="3">FGSC A4 / ATCC 38163 / CBS 112.46 / NRRL 194 / M139</strain>
    </source>
</reference>
<name>Q5B5V2_EMENI</name>
<dbReference type="AlphaFoldDB" id="Q5B5V2"/>
<reference evidence="3" key="2">
    <citation type="journal article" date="2009" name="Fungal Genet. Biol.">
        <title>The 2008 update of the Aspergillus nidulans genome annotation: a community effort.</title>
        <authorList>
            <person name="Wortman J.R."/>
            <person name="Gilsenan J.M."/>
            <person name="Joardar V."/>
            <person name="Deegan J."/>
            <person name="Clutterbuck J."/>
            <person name="Andersen M.R."/>
            <person name="Archer D."/>
            <person name="Bencina M."/>
            <person name="Braus G."/>
            <person name="Coutinho P."/>
            <person name="von Dohren H."/>
            <person name="Doonan J."/>
            <person name="Driessen A.J."/>
            <person name="Durek P."/>
            <person name="Espeso E."/>
            <person name="Fekete E."/>
            <person name="Flipphi M."/>
            <person name="Estrada C.G."/>
            <person name="Geysens S."/>
            <person name="Goldman G."/>
            <person name="de Groot P.W."/>
            <person name="Hansen K."/>
            <person name="Harris S.D."/>
            <person name="Heinekamp T."/>
            <person name="Helmstaedt K."/>
            <person name="Henrissat B."/>
            <person name="Hofmann G."/>
            <person name="Homan T."/>
            <person name="Horio T."/>
            <person name="Horiuchi H."/>
            <person name="James S."/>
            <person name="Jones M."/>
            <person name="Karaffa L."/>
            <person name="Karanyi Z."/>
            <person name="Kato M."/>
            <person name="Keller N."/>
            <person name="Kelly D.E."/>
            <person name="Kiel J.A."/>
            <person name="Kim J.M."/>
            <person name="van der Klei I.J."/>
            <person name="Klis F.M."/>
            <person name="Kovalchuk A."/>
            <person name="Krasevec N."/>
            <person name="Kubicek C.P."/>
            <person name="Liu B."/>
            <person name="Maccabe A."/>
            <person name="Meyer V."/>
            <person name="Mirabito P."/>
            <person name="Miskei M."/>
            <person name="Mos M."/>
            <person name="Mullins J."/>
            <person name="Nelson D.R."/>
            <person name="Nielsen J."/>
            <person name="Oakley B.R."/>
            <person name="Osmani S.A."/>
            <person name="Pakula T."/>
            <person name="Paszewski A."/>
            <person name="Paulsen I."/>
            <person name="Pilsyk S."/>
            <person name="Pocsi I."/>
            <person name="Punt P.J."/>
            <person name="Ram A.F."/>
            <person name="Ren Q."/>
            <person name="Robellet X."/>
            <person name="Robson G."/>
            <person name="Seiboth B."/>
            <person name="van Solingen P."/>
            <person name="Specht T."/>
            <person name="Sun J."/>
            <person name="Taheri-Talesh N."/>
            <person name="Takeshita N."/>
            <person name="Ussery D."/>
            <person name="vanKuyk P.A."/>
            <person name="Visser H."/>
            <person name="van de Vondervoort P.J."/>
            <person name="de Vries R.P."/>
            <person name="Walton J."/>
            <person name="Xiang X."/>
            <person name="Xiong Y."/>
            <person name="Zeng A.P."/>
            <person name="Brandt B.W."/>
            <person name="Cornell M.J."/>
            <person name="van den Hondel C.A."/>
            <person name="Visser J."/>
            <person name="Oliver S.G."/>
            <person name="Turner G."/>
        </authorList>
    </citation>
    <scope>GENOME REANNOTATION</scope>
    <source>
        <strain evidence="3">FGSC A4 / ATCC 38163 / CBS 112.46 / NRRL 194 / M139</strain>
    </source>
</reference>
<evidence type="ECO:0000313" key="3">
    <source>
        <dbReference type="Proteomes" id="UP000000560"/>
    </source>
</evidence>
<proteinExistence type="predicted"/>
<accession>C8V5D2</accession>
<dbReference type="InParanoid" id="Q5B5V2"/>
<evidence type="ECO:0000256" key="1">
    <source>
        <dbReference type="SAM" id="MobiDB-lite"/>
    </source>
</evidence>
<dbReference type="GeneID" id="2873497"/>
<organism evidence="2 3">
    <name type="scientific">Emericella nidulans (strain FGSC A4 / ATCC 38163 / CBS 112.46 / NRRL 194 / M139)</name>
    <name type="common">Aspergillus nidulans</name>
    <dbReference type="NCBI Taxonomy" id="227321"/>
    <lineage>
        <taxon>Eukaryota</taxon>
        <taxon>Fungi</taxon>
        <taxon>Dikarya</taxon>
        <taxon>Ascomycota</taxon>
        <taxon>Pezizomycotina</taxon>
        <taxon>Eurotiomycetes</taxon>
        <taxon>Eurotiomycetidae</taxon>
        <taxon>Eurotiales</taxon>
        <taxon>Aspergillaceae</taxon>
        <taxon>Aspergillus</taxon>
        <taxon>Aspergillus subgen. Nidulantes</taxon>
    </lineage>
</organism>
<dbReference type="EMBL" id="BN001302">
    <property type="protein sequence ID" value="CBF74753.1"/>
    <property type="molecule type" value="Genomic_DNA"/>
</dbReference>
<accession>Q5B5V2</accession>
<dbReference type="HOGENOM" id="CLU_1454388_0_0_1"/>
<keyword evidence="3" id="KW-1185">Reference proteome</keyword>
<dbReference type="Proteomes" id="UP000000560">
    <property type="component" value="Chromosome II"/>
</dbReference>
<sequence length="186" mass="20796">MTAGLFSPSKAGLSLRPPTHPFPGTPDGYSRDKHNALIRLKGLGRTECLGEGKTPEQALSAPLRLYSLWYSAERGKRAPSWVDITASQRKKYGRPEPRFVDSSPNRLSSPARFVKRLMTVLARWERFPNDLISLQRLSRGRSTPLEYRSSRWGALRTGNQPQDEATVRSQGVASVAFRLLEAARSC</sequence>
<gene>
    <name evidence="2" type="ORF">ANIA_04078</name>
</gene>
<feature type="region of interest" description="Disordered" evidence="1">
    <location>
        <begin position="1"/>
        <end position="31"/>
    </location>
</feature>
<evidence type="ECO:0000313" key="2">
    <source>
        <dbReference type="EMBL" id="CBF74753.1"/>
    </source>
</evidence>
<dbReference type="KEGG" id="ani:ANIA_04078"/>
<protein>
    <submittedName>
        <fullName evidence="2">Uncharacterized protein</fullName>
    </submittedName>
</protein>